<reference evidence="1 2" key="1">
    <citation type="journal article" date="2006" name="Science">
        <title>The genome of black cottonwood, Populus trichocarpa (Torr. &amp; Gray).</title>
        <authorList>
            <person name="Tuskan G.A."/>
            <person name="Difazio S."/>
            <person name="Jansson S."/>
            <person name="Bohlmann J."/>
            <person name="Grigoriev I."/>
            <person name="Hellsten U."/>
            <person name="Putnam N."/>
            <person name="Ralph S."/>
            <person name="Rombauts S."/>
            <person name="Salamov A."/>
            <person name="Schein J."/>
            <person name="Sterck L."/>
            <person name="Aerts A."/>
            <person name="Bhalerao R.R."/>
            <person name="Bhalerao R.P."/>
            <person name="Blaudez D."/>
            <person name="Boerjan W."/>
            <person name="Brun A."/>
            <person name="Brunner A."/>
            <person name="Busov V."/>
            <person name="Campbell M."/>
            <person name="Carlson J."/>
            <person name="Chalot M."/>
            <person name="Chapman J."/>
            <person name="Chen G.L."/>
            <person name="Cooper D."/>
            <person name="Coutinho P.M."/>
            <person name="Couturier J."/>
            <person name="Covert S."/>
            <person name="Cronk Q."/>
            <person name="Cunningham R."/>
            <person name="Davis J."/>
            <person name="Degroeve S."/>
            <person name="Dejardin A."/>
            <person name="Depamphilis C."/>
            <person name="Detter J."/>
            <person name="Dirks B."/>
            <person name="Dubchak I."/>
            <person name="Duplessis S."/>
            <person name="Ehlting J."/>
            <person name="Ellis B."/>
            <person name="Gendler K."/>
            <person name="Goodstein D."/>
            <person name="Gribskov M."/>
            <person name="Grimwood J."/>
            <person name="Groover A."/>
            <person name="Gunter L."/>
            <person name="Hamberger B."/>
            <person name="Heinze B."/>
            <person name="Helariutta Y."/>
            <person name="Henrissat B."/>
            <person name="Holligan D."/>
            <person name="Holt R."/>
            <person name="Huang W."/>
            <person name="Islam-Faridi N."/>
            <person name="Jones S."/>
            <person name="Jones-Rhoades M."/>
            <person name="Jorgensen R."/>
            <person name="Joshi C."/>
            <person name="Kangasjarvi J."/>
            <person name="Karlsson J."/>
            <person name="Kelleher C."/>
            <person name="Kirkpatrick R."/>
            <person name="Kirst M."/>
            <person name="Kohler A."/>
            <person name="Kalluri U."/>
            <person name="Larimer F."/>
            <person name="Leebens-Mack J."/>
            <person name="Leple J.C."/>
            <person name="Locascio P."/>
            <person name="Lou Y."/>
            <person name="Lucas S."/>
            <person name="Martin F."/>
            <person name="Montanini B."/>
            <person name="Napoli C."/>
            <person name="Nelson D.R."/>
            <person name="Nelson C."/>
            <person name="Nieminen K."/>
            <person name="Nilsson O."/>
            <person name="Pereda V."/>
            <person name="Peter G."/>
            <person name="Philippe R."/>
            <person name="Pilate G."/>
            <person name="Poliakov A."/>
            <person name="Razumovskaya J."/>
            <person name="Richardson P."/>
            <person name="Rinaldi C."/>
            <person name="Ritland K."/>
            <person name="Rouze P."/>
            <person name="Ryaboy D."/>
            <person name="Schmutz J."/>
            <person name="Schrader J."/>
            <person name="Segerman B."/>
            <person name="Shin H."/>
            <person name="Siddiqui A."/>
            <person name="Sterky F."/>
            <person name="Terry A."/>
            <person name="Tsai C.J."/>
            <person name="Uberbacher E."/>
            <person name="Unneberg P."/>
            <person name="Vahala J."/>
            <person name="Wall K."/>
            <person name="Wessler S."/>
            <person name="Yang G."/>
            <person name="Yin T."/>
            <person name="Douglas C."/>
            <person name="Marra M."/>
            <person name="Sandberg G."/>
            <person name="Van de Peer Y."/>
            <person name="Rokhsar D."/>
        </authorList>
    </citation>
    <scope>NUCLEOTIDE SEQUENCE [LARGE SCALE GENOMIC DNA]</scope>
    <source>
        <strain evidence="2">cv. Nisqually</strain>
    </source>
</reference>
<accession>A0A3N7H754</accession>
<evidence type="ECO:0000313" key="1">
    <source>
        <dbReference type="EMBL" id="RQP02362.1"/>
    </source>
</evidence>
<proteinExistence type="predicted"/>
<dbReference type="Proteomes" id="UP000006729">
    <property type="component" value="Chromosome 17"/>
</dbReference>
<organism evidence="1 2">
    <name type="scientific">Populus trichocarpa</name>
    <name type="common">Western balsam poplar</name>
    <name type="synonym">Populus balsamifera subsp. trichocarpa</name>
    <dbReference type="NCBI Taxonomy" id="3694"/>
    <lineage>
        <taxon>Eukaryota</taxon>
        <taxon>Viridiplantae</taxon>
        <taxon>Streptophyta</taxon>
        <taxon>Embryophyta</taxon>
        <taxon>Tracheophyta</taxon>
        <taxon>Spermatophyta</taxon>
        <taxon>Magnoliopsida</taxon>
        <taxon>eudicotyledons</taxon>
        <taxon>Gunneridae</taxon>
        <taxon>Pentapetalae</taxon>
        <taxon>rosids</taxon>
        <taxon>fabids</taxon>
        <taxon>Malpighiales</taxon>
        <taxon>Salicaceae</taxon>
        <taxon>Saliceae</taxon>
        <taxon>Populus</taxon>
    </lineage>
</organism>
<evidence type="ECO:0000313" key="2">
    <source>
        <dbReference type="Proteomes" id="UP000006729"/>
    </source>
</evidence>
<sequence>MDAEDDWESSSGEVTDTDQFNDEDFYSTSACLSKLQFRFLAEIGALLVMDDNDECLALKDIHKKMSEERNGCSWELFEVYKHLKSLGYVVGRHGVPWSMKGVENNSKPCSSQGTIQNNRVEGVEENSITCAVQMLSNLQVDELRLNFDVYLPNSKFRKSSPGDPAFLLCLVRGSPPSNAKSKVLERQCVGIPLKLCHVDHGRVSFFSFKRVELPILP</sequence>
<keyword evidence="2" id="KW-1185">Reference proteome</keyword>
<dbReference type="AlphaFoldDB" id="A0A3N7H754"/>
<gene>
    <name evidence="1" type="ORF">POPTR_017G142200</name>
</gene>
<name>A0A3N7H754_POPTR</name>
<protein>
    <recommendedName>
        <fullName evidence="3">tRNA-splicing endonuclease subunit Sen54 N-terminal domain-containing protein</fullName>
    </recommendedName>
</protein>
<dbReference type="PANTHER" id="PTHR21027">
    <property type="entry name" value="TRNA-SPLICING ENDONUCLEASE SUBUNIT SEN54"/>
    <property type="match status" value="1"/>
</dbReference>
<dbReference type="EMBL" id="CM009306">
    <property type="protein sequence ID" value="RQP02362.1"/>
    <property type="molecule type" value="Genomic_DNA"/>
</dbReference>
<evidence type="ECO:0008006" key="3">
    <source>
        <dbReference type="Google" id="ProtNLM"/>
    </source>
</evidence>
<dbReference type="InterPro" id="IPR024337">
    <property type="entry name" value="tRNA_splic_suSen54"/>
</dbReference>
<dbReference type="PANTHER" id="PTHR21027:SF1">
    <property type="entry name" value="TRNA-SPLICING ENDONUCLEASE SUBUNIT SEN54"/>
    <property type="match status" value="1"/>
</dbReference>